<organism evidence="11">
    <name type="scientific">Myzostoma seymourcollegiorum</name>
    <name type="common">Polychaete worm</name>
    <dbReference type="NCBI Taxonomy" id="447489"/>
    <lineage>
        <taxon>Eukaryota</taxon>
        <taxon>Metazoa</taxon>
        <taxon>Spiralia</taxon>
        <taxon>Lophotrochozoa</taxon>
        <taxon>Annelida</taxon>
        <taxon>Myzostomida</taxon>
        <taxon>Myzostomatidae</taxon>
        <taxon>Myzostoma</taxon>
    </lineage>
</organism>
<evidence type="ECO:0000256" key="1">
    <source>
        <dbReference type="ARBA" id="ARBA00004141"/>
    </source>
</evidence>
<evidence type="ECO:0000256" key="5">
    <source>
        <dbReference type="ARBA" id="ARBA00022967"/>
    </source>
</evidence>
<keyword evidence="7" id="KW-0520">NAD</keyword>
<feature type="transmembrane region" description="Helical" evidence="10">
    <location>
        <begin position="57"/>
        <end position="80"/>
    </location>
</feature>
<keyword evidence="11" id="KW-0496">Mitochondrion</keyword>
<name>A6MVM0_MYZSE</name>
<evidence type="ECO:0000256" key="6">
    <source>
        <dbReference type="ARBA" id="ARBA00022989"/>
    </source>
</evidence>
<keyword evidence="8 10" id="KW-0472">Membrane</keyword>
<feature type="transmembrane region" description="Helical" evidence="10">
    <location>
        <begin position="31"/>
        <end position="51"/>
    </location>
</feature>
<evidence type="ECO:0000256" key="4">
    <source>
        <dbReference type="ARBA" id="ARBA00022692"/>
    </source>
</evidence>
<keyword evidence="6 10" id="KW-1133">Transmembrane helix</keyword>
<dbReference type="Pfam" id="PF00420">
    <property type="entry name" value="Oxidored_q2"/>
    <property type="match status" value="1"/>
</dbReference>
<gene>
    <name evidence="11" type="primary">nad4L</name>
</gene>
<geneLocation type="mitochondrion" evidence="11"/>
<evidence type="ECO:0000256" key="2">
    <source>
        <dbReference type="ARBA" id="ARBA00010519"/>
    </source>
</evidence>
<keyword evidence="4 10" id="KW-0812">Transmembrane</keyword>
<dbReference type="AlphaFoldDB" id="A6MVM0"/>
<accession>A6MVM0</accession>
<evidence type="ECO:0000256" key="8">
    <source>
        <dbReference type="ARBA" id="ARBA00023136"/>
    </source>
</evidence>
<dbReference type="InterPro" id="IPR039428">
    <property type="entry name" value="NUOK/Mnh_C1-like"/>
</dbReference>
<proteinExistence type="inferred from homology"/>
<sequence length="97" mass="11079">MQNFIMVFISLTSLMFIINIMINSKHLLMTLLLFEFLILIIIVSMIFFMNYSSEKSMIMSLVILSITACEAALGLAILVISSRNFGNDLISTNYNKW</sequence>
<dbReference type="Gene3D" id="1.10.287.3510">
    <property type="match status" value="1"/>
</dbReference>
<comment type="similarity">
    <text evidence="2">Belongs to the complex I subunit 4L family.</text>
</comment>
<keyword evidence="5" id="KW-1278">Translocase</keyword>
<evidence type="ECO:0000313" key="11">
    <source>
        <dbReference type="EMBL" id="ABR12407.1"/>
    </source>
</evidence>
<protein>
    <recommendedName>
        <fullName evidence="3">NADH-ubiquinone oxidoreductase chain 4L</fullName>
    </recommendedName>
    <alternativeName>
        <fullName evidence="9">NADH dehydrogenase subunit 4L</fullName>
    </alternativeName>
</protein>
<evidence type="ECO:0000256" key="9">
    <source>
        <dbReference type="ARBA" id="ARBA00031586"/>
    </source>
</evidence>
<evidence type="ECO:0000256" key="7">
    <source>
        <dbReference type="ARBA" id="ARBA00023027"/>
    </source>
</evidence>
<evidence type="ECO:0000256" key="3">
    <source>
        <dbReference type="ARBA" id="ARBA00016612"/>
    </source>
</evidence>
<reference evidence="11" key="1">
    <citation type="submission" date="2007-03" db="EMBL/GenBank/DDBJ databases">
        <title>Mitochondrial genome and nuclear sequence data support Myzostomida as part of the annelid radiation.</title>
        <authorList>
            <person name="Bleidorn C."/>
            <person name="Eeckhaut I."/>
            <person name="Podsiadlowski L."/>
            <person name="Schult N."/>
            <person name="McHugh D."/>
            <person name="Halanych K.M."/>
            <person name="Milinkovitch M.C."/>
            <person name="Tiedemann R."/>
        </authorList>
    </citation>
    <scope>NUCLEOTIDE SEQUENCE</scope>
</reference>
<evidence type="ECO:0000256" key="10">
    <source>
        <dbReference type="SAM" id="Phobius"/>
    </source>
</evidence>
<dbReference type="EMBL" id="EF506562">
    <property type="protein sequence ID" value="ABR12407.1"/>
    <property type="molecule type" value="Genomic_DNA"/>
</dbReference>
<feature type="transmembrane region" description="Helical" evidence="10">
    <location>
        <begin position="6"/>
        <end position="24"/>
    </location>
</feature>
<comment type="subcellular location">
    <subcellularLocation>
        <location evidence="1">Membrane</location>
        <topology evidence="1">Multi-pass membrane protein</topology>
    </subcellularLocation>
</comment>
<dbReference type="GO" id="GO:0016020">
    <property type="term" value="C:membrane"/>
    <property type="evidence" value="ECO:0007669"/>
    <property type="project" value="UniProtKB-SubCell"/>
</dbReference>